<dbReference type="EMBL" id="JAIWYP010000005">
    <property type="protein sequence ID" value="KAH3818815.1"/>
    <property type="molecule type" value="Genomic_DNA"/>
</dbReference>
<dbReference type="AlphaFoldDB" id="A0A9D4GKN8"/>
<keyword evidence="2" id="KW-1185">Reference proteome</keyword>
<gene>
    <name evidence="1" type="ORF">DPMN_120541</name>
</gene>
<proteinExistence type="predicted"/>
<reference evidence="1" key="2">
    <citation type="submission" date="2020-11" db="EMBL/GenBank/DDBJ databases">
        <authorList>
            <person name="McCartney M.A."/>
            <person name="Auch B."/>
            <person name="Kono T."/>
            <person name="Mallez S."/>
            <person name="Becker A."/>
            <person name="Gohl D.M."/>
            <person name="Silverstein K.A.T."/>
            <person name="Koren S."/>
            <person name="Bechman K.B."/>
            <person name="Herman A."/>
            <person name="Abrahante J.E."/>
            <person name="Garbe J."/>
        </authorList>
    </citation>
    <scope>NUCLEOTIDE SEQUENCE</scope>
    <source>
        <strain evidence="1">Duluth1</strain>
        <tissue evidence="1">Whole animal</tissue>
    </source>
</reference>
<organism evidence="1 2">
    <name type="scientific">Dreissena polymorpha</name>
    <name type="common">Zebra mussel</name>
    <name type="synonym">Mytilus polymorpha</name>
    <dbReference type="NCBI Taxonomy" id="45954"/>
    <lineage>
        <taxon>Eukaryota</taxon>
        <taxon>Metazoa</taxon>
        <taxon>Spiralia</taxon>
        <taxon>Lophotrochozoa</taxon>
        <taxon>Mollusca</taxon>
        <taxon>Bivalvia</taxon>
        <taxon>Autobranchia</taxon>
        <taxon>Heteroconchia</taxon>
        <taxon>Euheterodonta</taxon>
        <taxon>Imparidentia</taxon>
        <taxon>Neoheterodontei</taxon>
        <taxon>Myida</taxon>
        <taxon>Dreissenoidea</taxon>
        <taxon>Dreissenidae</taxon>
        <taxon>Dreissena</taxon>
    </lineage>
</organism>
<accession>A0A9D4GKN8</accession>
<name>A0A9D4GKN8_DREPO</name>
<reference evidence="1" key="1">
    <citation type="journal article" date="2019" name="bioRxiv">
        <title>The Genome of the Zebra Mussel, Dreissena polymorpha: A Resource for Invasive Species Research.</title>
        <authorList>
            <person name="McCartney M.A."/>
            <person name="Auch B."/>
            <person name="Kono T."/>
            <person name="Mallez S."/>
            <person name="Zhang Y."/>
            <person name="Obille A."/>
            <person name="Becker A."/>
            <person name="Abrahante J.E."/>
            <person name="Garbe J."/>
            <person name="Badalamenti J.P."/>
            <person name="Herman A."/>
            <person name="Mangelson H."/>
            <person name="Liachko I."/>
            <person name="Sullivan S."/>
            <person name="Sone E.D."/>
            <person name="Koren S."/>
            <person name="Silverstein K.A.T."/>
            <person name="Beckman K.B."/>
            <person name="Gohl D.M."/>
        </authorList>
    </citation>
    <scope>NUCLEOTIDE SEQUENCE</scope>
    <source>
        <strain evidence="1">Duluth1</strain>
        <tissue evidence="1">Whole animal</tissue>
    </source>
</reference>
<sequence>MCQISPSEVAVTLNDEKTGKHGVHFITVSNRQLVKGKNRKIRHTCDGIVFYQGDLYITSRTALYKYTLSGTFVSKMYEDT</sequence>
<protein>
    <submittedName>
        <fullName evidence="1">Uncharacterized protein</fullName>
    </submittedName>
</protein>
<evidence type="ECO:0000313" key="1">
    <source>
        <dbReference type="EMBL" id="KAH3818815.1"/>
    </source>
</evidence>
<evidence type="ECO:0000313" key="2">
    <source>
        <dbReference type="Proteomes" id="UP000828390"/>
    </source>
</evidence>
<dbReference type="Proteomes" id="UP000828390">
    <property type="component" value="Unassembled WGS sequence"/>
</dbReference>
<comment type="caution">
    <text evidence="1">The sequence shown here is derived from an EMBL/GenBank/DDBJ whole genome shotgun (WGS) entry which is preliminary data.</text>
</comment>